<evidence type="ECO:0000313" key="3">
    <source>
        <dbReference type="Proteomes" id="UP000272428"/>
    </source>
</evidence>
<reference evidence="2 3" key="1">
    <citation type="submission" date="2018-10" db="EMBL/GenBank/DDBJ databases">
        <title>Genomic Encyclopedia of Archaeal and Bacterial Type Strains, Phase II (KMG-II): from individual species to whole genera.</title>
        <authorList>
            <person name="Goeker M."/>
        </authorList>
    </citation>
    <scope>NUCLEOTIDE SEQUENCE [LARGE SCALE GENOMIC DNA]</scope>
    <source>
        <strain evidence="2 3">DSM 14219</strain>
    </source>
</reference>
<dbReference type="PANTHER" id="PTHR13887">
    <property type="entry name" value="GLUTATHIONE S-TRANSFERASE KAPPA"/>
    <property type="match status" value="1"/>
</dbReference>
<dbReference type="Proteomes" id="UP000272428">
    <property type="component" value="Unassembled WGS sequence"/>
</dbReference>
<dbReference type="RefSeq" id="WP_121461917.1">
    <property type="nucleotide sequence ID" value="NZ_RBXB01000002.1"/>
</dbReference>
<evidence type="ECO:0000259" key="1">
    <source>
        <dbReference type="Pfam" id="PF01323"/>
    </source>
</evidence>
<dbReference type="PANTHER" id="PTHR13887:SF41">
    <property type="entry name" value="THIOREDOXIN SUPERFAMILY PROTEIN"/>
    <property type="match status" value="1"/>
</dbReference>
<dbReference type="Gene3D" id="3.40.30.10">
    <property type="entry name" value="Glutaredoxin"/>
    <property type="match status" value="1"/>
</dbReference>
<dbReference type="CDD" id="cd03024">
    <property type="entry name" value="DsbA_FrnE"/>
    <property type="match status" value="1"/>
</dbReference>
<feature type="domain" description="DSBA-like thioredoxin" evidence="1">
    <location>
        <begin position="3"/>
        <end position="205"/>
    </location>
</feature>
<dbReference type="OrthoDB" id="9799122at2"/>
<evidence type="ECO:0000313" key="2">
    <source>
        <dbReference type="EMBL" id="RKS98198.1"/>
    </source>
</evidence>
<keyword evidence="3" id="KW-1185">Reference proteome</keyword>
<proteinExistence type="predicted"/>
<dbReference type="InterPro" id="IPR001853">
    <property type="entry name" value="DSBA-like_thioredoxin_dom"/>
</dbReference>
<comment type="caution">
    <text evidence="2">The sequence shown here is derived from an EMBL/GenBank/DDBJ whole genome shotgun (WGS) entry which is preliminary data.</text>
</comment>
<dbReference type="EMBL" id="RBXB01000002">
    <property type="protein sequence ID" value="RKS98198.1"/>
    <property type="molecule type" value="Genomic_DNA"/>
</dbReference>
<organism evidence="2 3">
    <name type="scientific">Chryseobacterium defluvii</name>
    <dbReference type="NCBI Taxonomy" id="160396"/>
    <lineage>
        <taxon>Bacteria</taxon>
        <taxon>Pseudomonadati</taxon>
        <taxon>Bacteroidota</taxon>
        <taxon>Flavobacteriia</taxon>
        <taxon>Flavobacteriales</taxon>
        <taxon>Weeksellaceae</taxon>
        <taxon>Chryseobacterium group</taxon>
        <taxon>Chryseobacterium</taxon>
    </lineage>
</organism>
<dbReference type="InterPro" id="IPR036249">
    <property type="entry name" value="Thioredoxin-like_sf"/>
</dbReference>
<dbReference type="SUPFAM" id="SSF52833">
    <property type="entry name" value="Thioredoxin-like"/>
    <property type="match status" value="1"/>
</dbReference>
<dbReference type="Pfam" id="PF01323">
    <property type="entry name" value="DSBA"/>
    <property type="match status" value="1"/>
</dbReference>
<dbReference type="AlphaFoldDB" id="A0A495SD80"/>
<name>A0A495SD80_9FLAO</name>
<dbReference type="GO" id="GO:0016853">
    <property type="term" value="F:isomerase activity"/>
    <property type="evidence" value="ECO:0007669"/>
    <property type="project" value="UniProtKB-KW"/>
</dbReference>
<keyword evidence="2" id="KW-0413">Isomerase</keyword>
<accession>A0A495SD80</accession>
<gene>
    <name evidence="2" type="ORF">BCF58_2338</name>
</gene>
<dbReference type="GO" id="GO:0016491">
    <property type="term" value="F:oxidoreductase activity"/>
    <property type="evidence" value="ECO:0007669"/>
    <property type="project" value="InterPro"/>
</dbReference>
<protein>
    <submittedName>
        <fullName evidence="2">Putative DsbA family dithiol-disulfide isomerase</fullName>
    </submittedName>
</protein>
<sequence>MKIEIWSDVMCPFCYIGKRHFETALEKLPFKNEVEVEWKSFQLDPTLSTSETKNTVSYLMDRKGFSENQSAQMVNQVSKMGKMTGLDFNFDQALVTNTFPAHKLLQLSKKYHQSSEIGEALFKAHFVHGENVADTEFLISLADEWGIDADKARQALTSDQFDHEVIQDISEAQHNGIRSVPFFILNGKYAVSGAQPVEIFENALQQAYEETVSSLKDFSDDGNACDADGCTN</sequence>